<organism evidence="2 3">
    <name type="scientific">Hungatella hathewayi</name>
    <dbReference type="NCBI Taxonomy" id="154046"/>
    <lineage>
        <taxon>Bacteria</taxon>
        <taxon>Bacillati</taxon>
        <taxon>Bacillota</taxon>
        <taxon>Clostridia</taxon>
        <taxon>Lachnospirales</taxon>
        <taxon>Lachnospiraceae</taxon>
        <taxon>Hungatella</taxon>
    </lineage>
</organism>
<accession>A0A174HX80</accession>
<gene>
    <name evidence="2" type="primary">ychJ</name>
    <name evidence="2" type="ORF">ERS852407_03949</name>
</gene>
<dbReference type="Pfam" id="PF02810">
    <property type="entry name" value="SEC-C"/>
    <property type="match status" value="1"/>
</dbReference>
<dbReference type="Gene3D" id="3.10.450.50">
    <property type="match status" value="1"/>
</dbReference>
<dbReference type="Proteomes" id="UP000095651">
    <property type="component" value="Unassembled WGS sequence"/>
</dbReference>
<dbReference type="AlphaFoldDB" id="A0A174HX80"/>
<evidence type="ECO:0000313" key="2">
    <source>
        <dbReference type="EMBL" id="CUO78841.1"/>
    </source>
</evidence>
<dbReference type="EMBL" id="CYZE01000012">
    <property type="protein sequence ID" value="CUO78841.1"/>
    <property type="molecule type" value="Genomic_DNA"/>
</dbReference>
<feature type="domain" description="Plasmid pRiA4b Orf3-like" evidence="1">
    <location>
        <begin position="3"/>
        <end position="178"/>
    </location>
</feature>
<evidence type="ECO:0000313" key="3">
    <source>
        <dbReference type="Proteomes" id="UP000095651"/>
    </source>
</evidence>
<evidence type="ECO:0000259" key="1">
    <source>
        <dbReference type="Pfam" id="PF07929"/>
    </source>
</evidence>
<dbReference type="Gene3D" id="3.10.290.30">
    <property type="entry name" value="MM3350-like"/>
    <property type="match status" value="1"/>
</dbReference>
<dbReference type="RefSeq" id="WP_055657771.1">
    <property type="nucleotide sequence ID" value="NZ_CABIXC010000012.1"/>
</dbReference>
<dbReference type="PANTHER" id="PTHR41878">
    <property type="entry name" value="LEXA REPRESSOR-RELATED"/>
    <property type="match status" value="1"/>
</dbReference>
<sequence>MGAYQFKIVIKGSKPPIWRRVLVPQGITFEQLHQIIQAVFCWSDYHLYEFEFRTMGIRVRDDRMEEDFDMPGTISSGTVIDELVADTKKFTYTYDLGDNWEHTIEVEKVLEEDTEPYARVTKYKGDVIPEDCGGICGYYQLLDTLADPQRLAAYNEENGFDYKEWAESQGMREYEADLVNEALKQLAFPDGSIPDQEGVKLADIFRFYDKETITELAKRHGLSGYSKLKKEELIRKTAEYMLCPEVMSDYFVCARDAEIRLFEQVLQGEGHIPYIEQENMDYLYAGGYVTMEMSPELYMVADDVKQAYEVINTEAFQAVRRRISRIGDYLCAANALYAVTPVSLVLEIFNKYEAKKLTEEELTDAYRILYAARPEVELIEGRFVDCVLAEQKSYDELYSRQRNVPYYIPNPREIEWMADNGGFLMSRELQQFGEFLTKGLGVGDERIPYILRDVQSAISVGSDLQTVVDELETYGVIFRGQEELEKFTSQIMDVWNSTRMVLNRGYTPHEMVIRGFSQAAEPRRNVQKIYPNDPCPCGSGKKYKKCCGKKR</sequence>
<dbReference type="SUPFAM" id="SSF159941">
    <property type="entry name" value="MM3350-like"/>
    <property type="match status" value="1"/>
</dbReference>
<dbReference type="InterPro" id="IPR024047">
    <property type="entry name" value="MM3350-like_sf"/>
</dbReference>
<dbReference type="InterPro" id="IPR004027">
    <property type="entry name" value="SEC_C_motif"/>
</dbReference>
<dbReference type="PANTHER" id="PTHR41878:SF1">
    <property type="entry name" value="TNPR PROTEIN"/>
    <property type="match status" value="1"/>
</dbReference>
<protein>
    <submittedName>
        <fullName evidence="2">Plasmid pRiA4b ORF-3 family protein</fullName>
    </submittedName>
</protein>
<reference evidence="2 3" key="1">
    <citation type="submission" date="2015-09" db="EMBL/GenBank/DDBJ databases">
        <authorList>
            <consortium name="Pathogen Informatics"/>
        </authorList>
    </citation>
    <scope>NUCLEOTIDE SEQUENCE [LARGE SCALE GENOMIC DNA]</scope>
    <source>
        <strain evidence="2 3">2789STDY5608850</strain>
    </source>
</reference>
<name>A0A174HX80_9FIRM</name>
<dbReference type="SUPFAM" id="SSF103642">
    <property type="entry name" value="Sec-C motif"/>
    <property type="match status" value="1"/>
</dbReference>
<dbReference type="InterPro" id="IPR012912">
    <property type="entry name" value="Plasmid_pRiA4b_Orf3-like"/>
</dbReference>
<dbReference type="Pfam" id="PF07929">
    <property type="entry name" value="PRiA4_ORF3"/>
    <property type="match status" value="1"/>
</dbReference>
<proteinExistence type="predicted"/>